<dbReference type="AlphaFoldDB" id="A0A0P9DPT1"/>
<accession>A0A0P9DPT1</accession>
<dbReference type="EMBL" id="LJCR01000641">
    <property type="protein sequence ID" value="KPV52153.1"/>
    <property type="molecule type" value="Genomic_DNA"/>
</dbReference>
<organism evidence="1 2">
    <name type="scientific">Kouleothrix aurantiaca</name>
    <dbReference type="NCBI Taxonomy" id="186479"/>
    <lineage>
        <taxon>Bacteria</taxon>
        <taxon>Bacillati</taxon>
        <taxon>Chloroflexota</taxon>
        <taxon>Chloroflexia</taxon>
        <taxon>Chloroflexales</taxon>
        <taxon>Roseiflexineae</taxon>
        <taxon>Roseiflexaceae</taxon>
        <taxon>Kouleothrix</taxon>
    </lineage>
</organism>
<sequence>MQQSALPTIRDSAGRDWTPGDEAIIPLDAIAPALVLAGATPGLSSVVVGVRGSSGTLTVRVEFELELPAESVLT</sequence>
<evidence type="ECO:0000313" key="2">
    <source>
        <dbReference type="Proteomes" id="UP000050509"/>
    </source>
</evidence>
<reference evidence="1 2" key="1">
    <citation type="submission" date="2015-09" db="EMBL/GenBank/DDBJ databases">
        <title>Draft genome sequence of Kouleothrix aurantiaca JCM 19913.</title>
        <authorList>
            <person name="Hemp J."/>
        </authorList>
    </citation>
    <scope>NUCLEOTIDE SEQUENCE [LARGE SCALE GENOMIC DNA]</scope>
    <source>
        <strain evidence="1 2">COM-B</strain>
    </source>
</reference>
<evidence type="ECO:0000313" key="1">
    <source>
        <dbReference type="EMBL" id="KPV52153.1"/>
    </source>
</evidence>
<dbReference type="Proteomes" id="UP000050509">
    <property type="component" value="Unassembled WGS sequence"/>
</dbReference>
<feature type="non-terminal residue" evidence="1">
    <location>
        <position position="74"/>
    </location>
</feature>
<gene>
    <name evidence="1" type="ORF">SE17_17135</name>
</gene>
<proteinExistence type="predicted"/>
<name>A0A0P9DPT1_9CHLR</name>
<comment type="caution">
    <text evidence="1">The sequence shown here is derived from an EMBL/GenBank/DDBJ whole genome shotgun (WGS) entry which is preliminary data.</text>
</comment>
<keyword evidence="2" id="KW-1185">Reference proteome</keyword>
<protein>
    <submittedName>
        <fullName evidence="1">Uncharacterized protein</fullName>
    </submittedName>
</protein>